<dbReference type="Proteomes" id="UP000002748">
    <property type="component" value="Unassembled WGS sequence"/>
</dbReference>
<accession>J4UCC9</accession>
<dbReference type="EMBL" id="ALBS01000196">
    <property type="protein sequence ID" value="EJT48635.1"/>
    <property type="molecule type" value="Genomic_DNA"/>
</dbReference>
<dbReference type="HOGENOM" id="CLU_349563_0_0_1"/>
<feature type="compositionally biased region" description="Low complexity" evidence="1">
    <location>
        <begin position="414"/>
        <end position="423"/>
    </location>
</feature>
<dbReference type="VEuPathDB" id="FungiDB:A1Q1_02362"/>
<feature type="compositionally biased region" description="Basic and acidic residues" evidence="1">
    <location>
        <begin position="384"/>
        <end position="395"/>
    </location>
</feature>
<feature type="compositionally biased region" description="Low complexity" evidence="1">
    <location>
        <begin position="10"/>
        <end position="28"/>
    </location>
</feature>
<dbReference type="InterPro" id="IPR036397">
    <property type="entry name" value="RNaseH_sf"/>
</dbReference>
<dbReference type="KEGG" id="tasa:A1Q1_02362"/>
<feature type="region of interest" description="Disordered" evidence="1">
    <location>
        <begin position="570"/>
        <end position="624"/>
    </location>
</feature>
<feature type="compositionally biased region" description="Pro residues" evidence="1">
    <location>
        <begin position="29"/>
        <end position="67"/>
    </location>
</feature>
<protein>
    <submittedName>
        <fullName evidence="2">Uncharacterized protein</fullName>
    </submittedName>
</protein>
<name>J4UCC9_TRIAS</name>
<organism evidence="2 3">
    <name type="scientific">Trichosporon asahii var. asahii (strain ATCC 90039 / CBS 2479 / JCM 2466 / KCTC 7840 / NBRC 103889/ NCYC 2677 / UAMH 7654)</name>
    <name type="common">Yeast</name>
    <dbReference type="NCBI Taxonomy" id="1186058"/>
    <lineage>
        <taxon>Eukaryota</taxon>
        <taxon>Fungi</taxon>
        <taxon>Dikarya</taxon>
        <taxon>Basidiomycota</taxon>
        <taxon>Agaricomycotina</taxon>
        <taxon>Tremellomycetes</taxon>
        <taxon>Trichosporonales</taxon>
        <taxon>Trichosporonaceae</taxon>
        <taxon>Trichosporon</taxon>
    </lineage>
</organism>
<dbReference type="AlphaFoldDB" id="J4UCC9"/>
<dbReference type="OrthoDB" id="2573941at2759"/>
<feature type="compositionally biased region" description="Basic and acidic residues" evidence="1">
    <location>
        <begin position="579"/>
        <end position="588"/>
    </location>
</feature>
<dbReference type="PANTHER" id="PTHR48125">
    <property type="entry name" value="LP07818P1"/>
    <property type="match status" value="1"/>
</dbReference>
<evidence type="ECO:0000313" key="3">
    <source>
        <dbReference type="Proteomes" id="UP000002748"/>
    </source>
</evidence>
<comment type="caution">
    <text evidence="2">The sequence shown here is derived from an EMBL/GenBank/DDBJ whole genome shotgun (WGS) entry which is preliminary data.</text>
</comment>
<dbReference type="RefSeq" id="XP_014180782.1">
    <property type="nucleotide sequence ID" value="XM_014325307.1"/>
</dbReference>
<feature type="compositionally biased region" description="Low complexity" evidence="1">
    <location>
        <begin position="127"/>
        <end position="139"/>
    </location>
</feature>
<feature type="compositionally biased region" description="Pro residues" evidence="1">
    <location>
        <begin position="397"/>
        <end position="413"/>
    </location>
</feature>
<sequence>MSYNNGGGYNPSSSSGGYNPSAPFGLGRPPAPRPPLPPFPPRTGYGAPPPRPTLAPGMPPPTLPPAGTPSYRSPYDEYNPAASGSPLTSTPSYDGSRKYDDVYDPYQPSNVAPYDPSAPSGLNTRMPTPSTSYASSPASFLPPKNRGGDMSDQPILTGTKQVTIGDITTSVYDLPPSELPITKYITVNPDDAIVLHRAICQAGKSESLWYAEGSNRAGEGWAAAVEWILDEGMSRSKMRGFVGHTDALGTELGAMLKAVEGFREQLQQSIRNQKPINQEFILFTSSPCAIVSLDTSSRPESIKFCKLWREICTEFLKAQLTVVWLPRSNAVEGWVLAEKIATVAATNSYTKRKKERSLEDIYNRPGGGDPLPGSSTIPGPWQHGDADPSFRKLPFERPQPPPPREPSPPPTRPSPAVSSPMPSVDHDHDAEQQAEPEDEGIRPRADALCVTNKGSWHPVRAIWRDVRHQPPTSELTGSVSVDIFSIPPVHPRFAFVAFAKPKPSNADAVKTLHRQPIKLDTPFAKKNAEDLTIWKGWPGTLTVVESTSDQLIPKSIAQDFPDLPAYAVETQATSPGSDLTRKRERDAQDMTPSGVPEDSPSSKRARADAAAKDAVSNGAAVPAIPGPTTLRAQIDLVKNVFVKHGRENWIAHTCLIATDLDQVRRQLQADLYATDEAVITSRELEGTLTSRGFSLQRIDAFVIKTLKVLDGIASADELESGGAQKAKGDDGDASALQAELTALLKGYPAQTRDAMAAAGTVLEYLNRGKEEQEKKRLELERRVGVMDGMVKIGEQVSSVVKYLLNG</sequence>
<evidence type="ECO:0000313" key="2">
    <source>
        <dbReference type="EMBL" id="EJT48635.1"/>
    </source>
</evidence>
<proteinExistence type="predicted"/>
<gene>
    <name evidence="2" type="ORF">A1Q1_02362</name>
</gene>
<dbReference type="GO" id="GO:0003676">
    <property type="term" value="F:nucleic acid binding"/>
    <property type="evidence" value="ECO:0007669"/>
    <property type="project" value="InterPro"/>
</dbReference>
<dbReference type="GeneID" id="25985876"/>
<feature type="region of interest" description="Disordered" evidence="1">
    <location>
        <begin position="1"/>
        <end position="140"/>
    </location>
</feature>
<reference evidence="2 3" key="1">
    <citation type="journal article" date="2012" name="Eukaryot. Cell">
        <title>Draft genome sequence of CBS 2479, the standard type strain of Trichosporon asahii.</title>
        <authorList>
            <person name="Yang R.Y."/>
            <person name="Li H.T."/>
            <person name="Zhu H."/>
            <person name="Zhou G.P."/>
            <person name="Wang M."/>
            <person name="Wang L."/>
        </authorList>
    </citation>
    <scope>NUCLEOTIDE SEQUENCE [LARGE SCALE GENOMIC DNA]</scope>
    <source>
        <strain evidence="3">ATCC 90039 / CBS 2479 / JCM 2466 / KCTC 7840 / NCYC 2677 / UAMH 7654</strain>
    </source>
</reference>
<evidence type="ECO:0000256" key="1">
    <source>
        <dbReference type="SAM" id="MobiDB-lite"/>
    </source>
</evidence>
<feature type="region of interest" description="Disordered" evidence="1">
    <location>
        <begin position="352"/>
        <end position="443"/>
    </location>
</feature>
<dbReference type="PANTHER" id="PTHR48125:SF12">
    <property type="entry name" value="AT HOOK TRANSCRIPTION FACTOR FAMILY-RELATED"/>
    <property type="match status" value="1"/>
</dbReference>
<dbReference type="Gene3D" id="3.30.420.10">
    <property type="entry name" value="Ribonuclease H-like superfamily/Ribonuclease H"/>
    <property type="match status" value="1"/>
</dbReference>